<accession>A0AAV3PA75</accession>
<reference evidence="2 3" key="1">
    <citation type="submission" date="2024-01" db="EMBL/GenBank/DDBJ databases">
        <title>The complete chloroplast genome sequence of Lithospermum erythrorhizon: insights into the phylogenetic relationship among Boraginaceae species and the maternal lineages of purple gromwells.</title>
        <authorList>
            <person name="Okada T."/>
            <person name="Watanabe K."/>
        </authorList>
    </citation>
    <scope>NUCLEOTIDE SEQUENCE [LARGE SCALE GENOMIC DNA]</scope>
</reference>
<keyword evidence="3" id="KW-1185">Reference proteome</keyword>
<organism evidence="2 3">
    <name type="scientific">Lithospermum erythrorhizon</name>
    <name type="common">Purple gromwell</name>
    <name type="synonym">Lithospermum officinale var. erythrorhizon</name>
    <dbReference type="NCBI Taxonomy" id="34254"/>
    <lineage>
        <taxon>Eukaryota</taxon>
        <taxon>Viridiplantae</taxon>
        <taxon>Streptophyta</taxon>
        <taxon>Embryophyta</taxon>
        <taxon>Tracheophyta</taxon>
        <taxon>Spermatophyta</taxon>
        <taxon>Magnoliopsida</taxon>
        <taxon>eudicotyledons</taxon>
        <taxon>Gunneridae</taxon>
        <taxon>Pentapetalae</taxon>
        <taxon>asterids</taxon>
        <taxon>lamiids</taxon>
        <taxon>Boraginales</taxon>
        <taxon>Boraginaceae</taxon>
        <taxon>Boraginoideae</taxon>
        <taxon>Lithospermeae</taxon>
        <taxon>Lithospermum</taxon>
    </lineage>
</organism>
<evidence type="ECO:0000256" key="1">
    <source>
        <dbReference type="SAM" id="MobiDB-lite"/>
    </source>
</evidence>
<feature type="region of interest" description="Disordered" evidence="1">
    <location>
        <begin position="113"/>
        <end position="136"/>
    </location>
</feature>
<gene>
    <name evidence="2" type="ORF">LIER_42992</name>
</gene>
<name>A0AAV3PA75_LITER</name>
<dbReference type="EMBL" id="BAABME010032106">
    <property type="protein sequence ID" value="GAA0148305.1"/>
    <property type="molecule type" value="Genomic_DNA"/>
</dbReference>
<comment type="caution">
    <text evidence="2">The sequence shown here is derived from an EMBL/GenBank/DDBJ whole genome shotgun (WGS) entry which is preliminary data.</text>
</comment>
<sequence length="199" mass="22744">MHVMDTIGKNTWSSEEPSCTKWTKNQIFKKFDTITKGKGFGSAIGNKLIVVAEGSKFGTKSDYNVGLGNVKQMPSVESCKNIEQSAPYIDFCKYNKQAWSNYMKELEKKKKELEGDSVGSRMKKRKESLPARNMGKEKIQKVEFASSHALKVVEDTWMSEMEVSDPDLQNLDKLLDECDIPNDKRITKGRKEECRFKPR</sequence>
<proteinExistence type="predicted"/>
<protein>
    <submittedName>
        <fullName evidence="2">Uncharacterized protein</fullName>
    </submittedName>
</protein>
<evidence type="ECO:0000313" key="2">
    <source>
        <dbReference type="EMBL" id="GAA0148305.1"/>
    </source>
</evidence>
<evidence type="ECO:0000313" key="3">
    <source>
        <dbReference type="Proteomes" id="UP001454036"/>
    </source>
</evidence>
<dbReference type="AlphaFoldDB" id="A0AAV3PA75"/>
<dbReference type="Proteomes" id="UP001454036">
    <property type="component" value="Unassembled WGS sequence"/>
</dbReference>